<feature type="chain" id="PRO_5043138787" evidence="1">
    <location>
        <begin position="18"/>
        <end position="79"/>
    </location>
</feature>
<feature type="signal peptide" evidence="1">
    <location>
        <begin position="1"/>
        <end position="17"/>
    </location>
</feature>
<organism evidence="4">
    <name type="scientific">Gongylonema pulchrum</name>
    <dbReference type="NCBI Taxonomy" id="637853"/>
    <lineage>
        <taxon>Eukaryota</taxon>
        <taxon>Metazoa</taxon>
        <taxon>Ecdysozoa</taxon>
        <taxon>Nematoda</taxon>
        <taxon>Chromadorea</taxon>
        <taxon>Rhabditida</taxon>
        <taxon>Spirurina</taxon>
        <taxon>Spiruromorpha</taxon>
        <taxon>Spiruroidea</taxon>
        <taxon>Gongylonematidae</taxon>
        <taxon>Gongylonema</taxon>
    </lineage>
</organism>
<sequence length="79" mass="8253">MSLALAVATCSLSVVTSDVVGRLPPRLPPRLAALLFPRPRFAGAAPPAFLCTKGARRVVAAFASVFPRFVSAGIALFSR</sequence>
<dbReference type="WBParaSite" id="GPUH_0000998901-mRNA-1">
    <property type="protein sequence ID" value="GPUH_0000998901-mRNA-1"/>
    <property type="gene ID" value="GPUH_0000998901"/>
</dbReference>
<gene>
    <name evidence="2" type="ORF">GPUH_LOCUS9977</name>
</gene>
<evidence type="ECO:0000313" key="4">
    <source>
        <dbReference type="WBParaSite" id="GPUH_0000998901-mRNA-1"/>
    </source>
</evidence>
<name>A0A183DMN7_9BILA</name>
<dbReference type="AlphaFoldDB" id="A0A183DMN7"/>
<evidence type="ECO:0000313" key="3">
    <source>
        <dbReference type="Proteomes" id="UP000271098"/>
    </source>
</evidence>
<protein>
    <submittedName>
        <fullName evidence="4">Secreted protein</fullName>
    </submittedName>
</protein>
<accession>A0A183DMN7</accession>
<dbReference type="EMBL" id="UYRT01035360">
    <property type="protein sequence ID" value="VDK80135.1"/>
    <property type="molecule type" value="Genomic_DNA"/>
</dbReference>
<proteinExistence type="predicted"/>
<keyword evidence="3" id="KW-1185">Reference proteome</keyword>
<dbReference type="Proteomes" id="UP000271098">
    <property type="component" value="Unassembled WGS sequence"/>
</dbReference>
<reference evidence="2 3" key="2">
    <citation type="submission" date="2018-11" db="EMBL/GenBank/DDBJ databases">
        <authorList>
            <consortium name="Pathogen Informatics"/>
        </authorList>
    </citation>
    <scope>NUCLEOTIDE SEQUENCE [LARGE SCALE GENOMIC DNA]</scope>
</reference>
<keyword evidence="1" id="KW-0732">Signal</keyword>
<evidence type="ECO:0000313" key="2">
    <source>
        <dbReference type="EMBL" id="VDK80135.1"/>
    </source>
</evidence>
<evidence type="ECO:0000256" key="1">
    <source>
        <dbReference type="SAM" id="SignalP"/>
    </source>
</evidence>
<reference evidence="4" key="1">
    <citation type="submission" date="2016-06" db="UniProtKB">
        <authorList>
            <consortium name="WormBaseParasite"/>
        </authorList>
    </citation>
    <scope>IDENTIFICATION</scope>
</reference>